<feature type="non-terminal residue" evidence="8">
    <location>
        <position position="1"/>
    </location>
</feature>
<sequence length="92" mass="10286">SADIWSVGCTVIEMATGKAPWSQQYQEFAALFHVGTTKSHPPIPEHLSNEAKDFLLKCLQKEPDLRPTSSELLTHPFVTGESQDSHRLPEIK</sequence>
<dbReference type="InterPro" id="IPR011009">
    <property type="entry name" value="Kinase-like_dom_sf"/>
</dbReference>
<dbReference type="Pfam" id="PF00069">
    <property type="entry name" value="Pkinase"/>
    <property type="match status" value="1"/>
</dbReference>
<feature type="compositionally biased region" description="Basic and acidic residues" evidence="6">
    <location>
        <begin position="83"/>
        <end position="92"/>
    </location>
</feature>
<keyword evidence="2" id="KW-0808">Transferase</keyword>
<evidence type="ECO:0000256" key="5">
    <source>
        <dbReference type="ARBA" id="ARBA00022840"/>
    </source>
</evidence>
<comment type="similarity">
    <text evidence="1">Belongs to the protein kinase superfamily. STE Ser/Thr protein kinase family. MAP kinase kinase kinase subfamily.</text>
</comment>
<comment type="caution">
    <text evidence="8">The sequence shown here is derived from an EMBL/GenBank/DDBJ whole genome shotgun (WGS) entry which is preliminary data.</text>
</comment>
<proteinExistence type="inferred from homology"/>
<protein>
    <recommendedName>
        <fullName evidence="7">Protein kinase domain-containing protein</fullName>
    </recommendedName>
</protein>
<evidence type="ECO:0000256" key="1">
    <source>
        <dbReference type="ARBA" id="ARBA00006529"/>
    </source>
</evidence>
<dbReference type="SUPFAM" id="SSF56112">
    <property type="entry name" value="Protein kinase-like (PK-like)"/>
    <property type="match status" value="1"/>
</dbReference>
<dbReference type="InterPro" id="IPR000719">
    <property type="entry name" value="Prot_kinase_dom"/>
</dbReference>
<evidence type="ECO:0000259" key="7">
    <source>
        <dbReference type="PROSITE" id="PS50011"/>
    </source>
</evidence>
<evidence type="ECO:0000256" key="4">
    <source>
        <dbReference type="ARBA" id="ARBA00022777"/>
    </source>
</evidence>
<evidence type="ECO:0000256" key="3">
    <source>
        <dbReference type="ARBA" id="ARBA00022741"/>
    </source>
</evidence>
<feature type="region of interest" description="Disordered" evidence="6">
    <location>
        <begin position="67"/>
        <end position="92"/>
    </location>
</feature>
<reference evidence="8 9" key="1">
    <citation type="journal article" date="2013" name="BMC Genomics">
        <title>The miniature genome of a carnivorous plant Genlisea aurea contains a low number of genes and short non-coding sequences.</title>
        <authorList>
            <person name="Leushkin E.V."/>
            <person name="Sutormin R.A."/>
            <person name="Nabieva E.R."/>
            <person name="Penin A.A."/>
            <person name="Kondrashov A.S."/>
            <person name="Logacheva M.D."/>
        </authorList>
    </citation>
    <scope>NUCLEOTIDE SEQUENCE [LARGE SCALE GENOMIC DNA]</scope>
</reference>
<dbReference type="EMBL" id="AUSU01004306">
    <property type="protein sequence ID" value="EPS65325.1"/>
    <property type="molecule type" value="Genomic_DNA"/>
</dbReference>
<keyword evidence="3" id="KW-0547">Nucleotide-binding</keyword>
<name>S8CEQ2_9LAMI</name>
<feature type="domain" description="Protein kinase" evidence="7">
    <location>
        <begin position="1"/>
        <end position="78"/>
    </location>
</feature>
<dbReference type="Proteomes" id="UP000015453">
    <property type="component" value="Unassembled WGS sequence"/>
</dbReference>
<dbReference type="GO" id="GO:0004709">
    <property type="term" value="F:MAP kinase kinase kinase activity"/>
    <property type="evidence" value="ECO:0007669"/>
    <property type="project" value="TreeGrafter"/>
</dbReference>
<evidence type="ECO:0000256" key="2">
    <source>
        <dbReference type="ARBA" id="ARBA00022679"/>
    </source>
</evidence>
<keyword evidence="5" id="KW-0067">ATP-binding</keyword>
<dbReference type="OrthoDB" id="912997at2759"/>
<dbReference type="InterPro" id="IPR050538">
    <property type="entry name" value="MAP_kinase_kinase_kinase"/>
</dbReference>
<dbReference type="PROSITE" id="PS50011">
    <property type="entry name" value="PROTEIN_KINASE_DOM"/>
    <property type="match status" value="1"/>
</dbReference>
<dbReference type="GO" id="GO:0005524">
    <property type="term" value="F:ATP binding"/>
    <property type="evidence" value="ECO:0007669"/>
    <property type="project" value="UniProtKB-KW"/>
</dbReference>
<dbReference type="Gene3D" id="1.10.510.10">
    <property type="entry name" value="Transferase(Phosphotransferase) domain 1"/>
    <property type="match status" value="1"/>
</dbReference>
<dbReference type="PANTHER" id="PTHR48016">
    <property type="entry name" value="MAP KINASE KINASE KINASE SSK2-RELATED-RELATED"/>
    <property type="match status" value="1"/>
</dbReference>
<evidence type="ECO:0000256" key="6">
    <source>
        <dbReference type="SAM" id="MobiDB-lite"/>
    </source>
</evidence>
<dbReference type="AlphaFoldDB" id="S8CEQ2"/>
<gene>
    <name evidence="8" type="ORF">M569_09452</name>
</gene>
<organism evidence="8 9">
    <name type="scientific">Genlisea aurea</name>
    <dbReference type="NCBI Taxonomy" id="192259"/>
    <lineage>
        <taxon>Eukaryota</taxon>
        <taxon>Viridiplantae</taxon>
        <taxon>Streptophyta</taxon>
        <taxon>Embryophyta</taxon>
        <taxon>Tracheophyta</taxon>
        <taxon>Spermatophyta</taxon>
        <taxon>Magnoliopsida</taxon>
        <taxon>eudicotyledons</taxon>
        <taxon>Gunneridae</taxon>
        <taxon>Pentapetalae</taxon>
        <taxon>asterids</taxon>
        <taxon>lamiids</taxon>
        <taxon>Lamiales</taxon>
        <taxon>Lentibulariaceae</taxon>
        <taxon>Genlisea</taxon>
    </lineage>
</organism>
<evidence type="ECO:0000313" key="9">
    <source>
        <dbReference type="Proteomes" id="UP000015453"/>
    </source>
</evidence>
<keyword evidence="9" id="KW-1185">Reference proteome</keyword>
<evidence type="ECO:0000313" key="8">
    <source>
        <dbReference type="EMBL" id="EPS65325.1"/>
    </source>
</evidence>
<accession>S8CEQ2</accession>
<dbReference type="PANTHER" id="PTHR48016:SF56">
    <property type="entry name" value="MAPKK KINASE"/>
    <property type="match status" value="1"/>
</dbReference>
<dbReference type="GO" id="GO:0005737">
    <property type="term" value="C:cytoplasm"/>
    <property type="evidence" value="ECO:0007669"/>
    <property type="project" value="TreeGrafter"/>
</dbReference>
<keyword evidence="4" id="KW-0418">Kinase</keyword>